<proteinExistence type="predicted"/>
<evidence type="ECO:0000256" key="1">
    <source>
        <dbReference type="SAM" id="MobiDB-lite"/>
    </source>
</evidence>
<evidence type="ECO:0000256" key="2">
    <source>
        <dbReference type="SAM" id="Phobius"/>
    </source>
</evidence>
<name>A0A7J8F0A3_ROUAE</name>
<evidence type="ECO:0008006" key="5">
    <source>
        <dbReference type="Google" id="ProtNLM"/>
    </source>
</evidence>
<keyword evidence="4" id="KW-1185">Reference proteome</keyword>
<dbReference type="AlphaFoldDB" id="A0A7J8F0A3"/>
<feature type="transmembrane region" description="Helical" evidence="2">
    <location>
        <begin position="97"/>
        <end position="119"/>
    </location>
</feature>
<organism evidence="3 4">
    <name type="scientific">Rousettus aegyptiacus</name>
    <name type="common">Egyptian fruit bat</name>
    <name type="synonym">Pteropus aegyptiacus</name>
    <dbReference type="NCBI Taxonomy" id="9407"/>
    <lineage>
        <taxon>Eukaryota</taxon>
        <taxon>Metazoa</taxon>
        <taxon>Chordata</taxon>
        <taxon>Craniata</taxon>
        <taxon>Vertebrata</taxon>
        <taxon>Euteleostomi</taxon>
        <taxon>Mammalia</taxon>
        <taxon>Eutheria</taxon>
        <taxon>Laurasiatheria</taxon>
        <taxon>Chiroptera</taxon>
        <taxon>Yinpterochiroptera</taxon>
        <taxon>Pteropodoidea</taxon>
        <taxon>Pteropodidae</taxon>
        <taxon>Rousettinae</taxon>
        <taxon>Rousettus</taxon>
    </lineage>
</organism>
<keyword evidence="2" id="KW-1133">Transmembrane helix</keyword>
<reference evidence="3 4" key="1">
    <citation type="journal article" date="2020" name="Nature">
        <title>Six reference-quality genomes reveal evolution of bat adaptations.</title>
        <authorList>
            <person name="Jebb D."/>
            <person name="Huang Z."/>
            <person name="Pippel M."/>
            <person name="Hughes G.M."/>
            <person name="Lavrichenko K."/>
            <person name="Devanna P."/>
            <person name="Winkler S."/>
            <person name="Jermiin L.S."/>
            <person name="Skirmuntt E.C."/>
            <person name="Katzourakis A."/>
            <person name="Burkitt-Gray L."/>
            <person name="Ray D.A."/>
            <person name="Sullivan K.A.M."/>
            <person name="Roscito J.G."/>
            <person name="Kirilenko B.M."/>
            <person name="Davalos L.M."/>
            <person name="Corthals A.P."/>
            <person name="Power M.L."/>
            <person name="Jones G."/>
            <person name="Ransome R.D."/>
            <person name="Dechmann D.K.N."/>
            <person name="Locatelli A.G."/>
            <person name="Puechmaille S.J."/>
            <person name="Fedrigo O."/>
            <person name="Jarvis E.D."/>
            <person name="Hiller M."/>
            <person name="Vernes S.C."/>
            <person name="Myers E.W."/>
            <person name="Teeling E.C."/>
        </authorList>
    </citation>
    <scope>NUCLEOTIDE SEQUENCE [LARGE SCALE GENOMIC DNA]</scope>
    <source>
        <strain evidence="3">MRouAeg1</strain>
        <tissue evidence="3">Muscle</tissue>
    </source>
</reference>
<comment type="caution">
    <text evidence="3">The sequence shown here is derived from an EMBL/GenBank/DDBJ whole genome shotgun (WGS) entry which is preliminary data.</text>
</comment>
<evidence type="ECO:0000313" key="4">
    <source>
        <dbReference type="Proteomes" id="UP000593571"/>
    </source>
</evidence>
<gene>
    <name evidence="3" type="ORF">HJG63_012206</name>
</gene>
<accession>A0A7J8F0A3</accession>
<dbReference type="Proteomes" id="UP000593571">
    <property type="component" value="Unassembled WGS sequence"/>
</dbReference>
<protein>
    <recommendedName>
        <fullName evidence="5">Transmembrane protein</fullName>
    </recommendedName>
</protein>
<evidence type="ECO:0000313" key="3">
    <source>
        <dbReference type="EMBL" id="KAF6440971.1"/>
    </source>
</evidence>
<feature type="region of interest" description="Disordered" evidence="1">
    <location>
        <begin position="1"/>
        <end position="38"/>
    </location>
</feature>
<dbReference type="EMBL" id="JACASE010000008">
    <property type="protein sequence ID" value="KAF6440971.1"/>
    <property type="molecule type" value="Genomic_DNA"/>
</dbReference>
<keyword evidence="2" id="KW-0472">Membrane</keyword>
<keyword evidence="2" id="KW-0812">Transmembrane</keyword>
<sequence length="120" mass="13693">MGRLRRLHSANSPVRAPRPLHPNPPRDGVTSVHQSRVNRDSSSVLLFVLPAWKVIALNNPSRRVVFSKGPQSPYFRSPLFVPFHRPRADRGQRQPRVFTGNSLELSAVIFIVLSSFFFFF</sequence>